<dbReference type="Pfam" id="PF03575">
    <property type="entry name" value="Peptidase_S51"/>
    <property type="match status" value="1"/>
</dbReference>
<dbReference type="SUPFAM" id="SSF52317">
    <property type="entry name" value="Class I glutamine amidotransferase-like"/>
    <property type="match status" value="1"/>
</dbReference>
<keyword evidence="6" id="KW-1185">Reference proteome</keyword>
<proteinExistence type="inferred from homology"/>
<dbReference type="InterPro" id="IPR005320">
    <property type="entry name" value="Peptidase_S51"/>
</dbReference>
<evidence type="ECO:0000256" key="2">
    <source>
        <dbReference type="ARBA" id="ARBA00022670"/>
    </source>
</evidence>
<dbReference type="Proteomes" id="UP000598996">
    <property type="component" value="Unassembled WGS sequence"/>
</dbReference>
<evidence type="ECO:0000256" key="4">
    <source>
        <dbReference type="ARBA" id="ARBA00022825"/>
    </source>
</evidence>
<evidence type="ECO:0000256" key="3">
    <source>
        <dbReference type="ARBA" id="ARBA00022801"/>
    </source>
</evidence>
<gene>
    <name evidence="5" type="ORF">JKJ07_11210</name>
</gene>
<dbReference type="PANTHER" id="PTHR20842">
    <property type="entry name" value="PROTEASE S51 ALPHA-ASPARTYL DIPEPTIDASE"/>
    <property type="match status" value="1"/>
</dbReference>
<sequence length="249" mass="26654">MHDDGAVTADEPTILATSAFFEVGRYGSNDWRPGKIHRLAAELANATAKPRICVLTQATGDPEEVIGAHYRAFAGTEFVASHLQLFPMPNVADIRAHLLEQDVIWVHGGSVANLCAVWRVHGVDEILHEAWQAGVVLSGVSAGSICWHQGGSTDSFGPDLRGFTDGLGWLPFSNGVHYDAEEQRRPKMHELIGDGTLGDGYATDDGAGLVYRGTTLAEVVADRPGPRGYSLTRAADGSVTETPLPTRVL</sequence>
<dbReference type="EMBL" id="JAENHO010000003">
    <property type="protein sequence ID" value="MBL7254881.1"/>
    <property type="molecule type" value="Genomic_DNA"/>
</dbReference>
<keyword evidence="4" id="KW-0720">Serine protease</keyword>
<name>A0ABS1VN18_9ACTN</name>
<protein>
    <submittedName>
        <fullName evidence="5">Peptidase E</fullName>
    </submittedName>
</protein>
<evidence type="ECO:0000313" key="6">
    <source>
        <dbReference type="Proteomes" id="UP000598996"/>
    </source>
</evidence>
<comment type="similarity">
    <text evidence="1">Belongs to the peptidase S51 family.</text>
</comment>
<accession>A0ABS1VN18</accession>
<dbReference type="PANTHER" id="PTHR20842:SF0">
    <property type="entry name" value="ALPHA-ASPARTYL DIPEPTIDASE"/>
    <property type="match status" value="1"/>
</dbReference>
<dbReference type="Gene3D" id="3.40.50.880">
    <property type="match status" value="1"/>
</dbReference>
<keyword evidence="2" id="KW-0645">Protease</keyword>
<dbReference type="InterPro" id="IPR029062">
    <property type="entry name" value="Class_I_gatase-like"/>
</dbReference>
<comment type="caution">
    <text evidence="5">The sequence shown here is derived from an EMBL/GenBank/DDBJ whole genome shotgun (WGS) entry which is preliminary data.</text>
</comment>
<organism evidence="5 6">
    <name type="scientific">Paractinoplanes lichenicola</name>
    <dbReference type="NCBI Taxonomy" id="2802976"/>
    <lineage>
        <taxon>Bacteria</taxon>
        <taxon>Bacillati</taxon>
        <taxon>Actinomycetota</taxon>
        <taxon>Actinomycetes</taxon>
        <taxon>Micromonosporales</taxon>
        <taxon>Micromonosporaceae</taxon>
        <taxon>Paractinoplanes</taxon>
    </lineage>
</organism>
<evidence type="ECO:0000256" key="1">
    <source>
        <dbReference type="ARBA" id="ARBA00006534"/>
    </source>
</evidence>
<evidence type="ECO:0000313" key="5">
    <source>
        <dbReference type="EMBL" id="MBL7254881.1"/>
    </source>
</evidence>
<keyword evidence="3" id="KW-0378">Hydrolase</keyword>
<dbReference type="CDD" id="cd03146">
    <property type="entry name" value="GAT1_Peptidase_E"/>
    <property type="match status" value="1"/>
</dbReference>
<reference evidence="5 6" key="1">
    <citation type="submission" date="2021-01" db="EMBL/GenBank/DDBJ databases">
        <title>Actinoplanes sp. nov. LDG1-01 isolated from lichen.</title>
        <authorList>
            <person name="Saeng-In P."/>
            <person name="Phongsopitanun W."/>
            <person name="Kanchanasin P."/>
            <person name="Yuki M."/>
            <person name="Kudo T."/>
            <person name="Ohkuma M."/>
            <person name="Tanasupawat S."/>
        </authorList>
    </citation>
    <scope>NUCLEOTIDE SEQUENCE [LARGE SCALE GENOMIC DNA]</scope>
    <source>
        <strain evidence="5 6">LDG1-01</strain>
    </source>
</reference>